<keyword evidence="3" id="KW-1185">Reference proteome</keyword>
<name>A0A7W9BEG3_9SPHN</name>
<proteinExistence type="predicted"/>
<reference evidence="2 3" key="1">
    <citation type="submission" date="2020-08" db="EMBL/GenBank/DDBJ databases">
        <title>Genomic Encyclopedia of Type Strains, Phase IV (KMG-IV): sequencing the most valuable type-strain genomes for metagenomic binning, comparative biology and taxonomic classification.</title>
        <authorList>
            <person name="Goeker M."/>
        </authorList>
    </citation>
    <scope>NUCLEOTIDE SEQUENCE [LARGE SCALE GENOMIC DNA]</scope>
    <source>
        <strain evidence="2 3">DSM 100044</strain>
    </source>
</reference>
<dbReference type="SUPFAM" id="SSF53098">
    <property type="entry name" value="Ribonuclease H-like"/>
    <property type="match status" value="1"/>
</dbReference>
<organism evidence="2 3">
    <name type="scientific">Sphingomonas aerophila</name>
    <dbReference type="NCBI Taxonomy" id="1344948"/>
    <lineage>
        <taxon>Bacteria</taxon>
        <taxon>Pseudomonadati</taxon>
        <taxon>Pseudomonadota</taxon>
        <taxon>Alphaproteobacteria</taxon>
        <taxon>Sphingomonadales</taxon>
        <taxon>Sphingomonadaceae</taxon>
        <taxon>Sphingomonas</taxon>
    </lineage>
</organism>
<evidence type="ECO:0000259" key="1">
    <source>
        <dbReference type="Pfam" id="PF13456"/>
    </source>
</evidence>
<dbReference type="Proteomes" id="UP000546200">
    <property type="component" value="Unassembled WGS sequence"/>
</dbReference>
<protein>
    <submittedName>
        <fullName evidence="2">Ribonuclease HI</fullName>
        <ecNumber evidence="2">3.1.26.4</ecNumber>
    </submittedName>
</protein>
<dbReference type="InterPro" id="IPR012337">
    <property type="entry name" value="RNaseH-like_sf"/>
</dbReference>
<dbReference type="GO" id="GO:0004523">
    <property type="term" value="F:RNA-DNA hybrid ribonuclease activity"/>
    <property type="evidence" value="ECO:0007669"/>
    <property type="project" value="UniProtKB-EC"/>
</dbReference>
<dbReference type="Gene3D" id="3.30.420.10">
    <property type="entry name" value="Ribonuclease H-like superfamily/Ribonuclease H"/>
    <property type="match status" value="1"/>
</dbReference>
<dbReference type="GO" id="GO:0003676">
    <property type="term" value="F:nucleic acid binding"/>
    <property type="evidence" value="ECO:0007669"/>
    <property type="project" value="InterPro"/>
</dbReference>
<dbReference type="InterPro" id="IPR002156">
    <property type="entry name" value="RNaseH_domain"/>
</dbReference>
<dbReference type="InterPro" id="IPR036397">
    <property type="entry name" value="RNaseH_sf"/>
</dbReference>
<dbReference type="Pfam" id="PF13456">
    <property type="entry name" value="RVT_3"/>
    <property type="match status" value="1"/>
</dbReference>
<evidence type="ECO:0000313" key="3">
    <source>
        <dbReference type="Proteomes" id="UP000546200"/>
    </source>
</evidence>
<sequence>MTTAWQKVFFDGGYRPEPHGMEWAVVVGGRPYSARDLGSGSSMDAEWLALLAAVRLARELDLRSPVFVGDALAVIGQAKGKVKCPKPYLHHLRALQAIEEKAGPTHVRYIKRTQNLAGIYLARSVNGPTS</sequence>
<comment type="caution">
    <text evidence="2">The sequence shown here is derived from an EMBL/GenBank/DDBJ whole genome shotgun (WGS) entry which is preliminary data.</text>
</comment>
<gene>
    <name evidence="2" type="ORF">FHS94_002491</name>
</gene>
<evidence type="ECO:0000313" key="2">
    <source>
        <dbReference type="EMBL" id="MBB5715636.1"/>
    </source>
</evidence>
<keyword evidence="2" id="KW-0378">Hydrolase</keyword>
<dbReference type="EC" id="3.1.26.4" evidence="2"/>
<dbReference type="EMBL" id="JACIJK010000007">
    <property type="protein sequence ID" value="MBB5715636.1"/>
    <property type="molecule type" value="Genomic_DNA"/>
</dbReference>
<feature type="domain" description="RNase H type-1" evidence="1">
    <location>
        <begin position="39"/>
        <end position="124"/>
    </location>
</feature>
<accession>A0A7W9BEG3</accession>
<dbReference type="RefSeq" id="WP_184058152.1">
    <property type="nucleotide sequence ID" value="NZ_JACIJK010000007.1"/>
</dbReference>
<dbReference type="AlphaFoldDB" id="A0A7W9BEG3"/>